<dbReference type="Proteomes" id="UP001221413">
    <property type="component" value="Unassembled WGS sequence"/>
</dbReference>
<organism evidence="2 3">
    <name type="scientific">Drechslerella dactyloides</name>
    <name type="common">Nematode-trapping fungus</name>
    <name type="synonym">Arthrobotrys dactyloides</name>
    <dbReference type="NCBI Taxonomy" id="74499"/>
    <lineage>
        <taxon>Eukaryota</taxon>
        <taxon>Fungi</taxon>
        <taxon>Dikarya</taxon>
        <taxon>Ascomycota</taxon>
        <taxon>Pezizomycotina</taxon>
        <taxon>Orbiliomycetes</taxon>
        <taxon>Orbiliales</taxon>
        <taxon>Orbiliaceae</taxon>
        <taxon>Drechslerella</taxon>
    </lineage>
</organism>
<reference evidence="2" key="1">
    <citation type="submission" date="2023-01" db="EMBL/GenBank/DDBJ databases">
        <title>The chitinases involved in constricting ring structure development in the nematode-trapping fungus Drechslerella dactyloides.</title>
        <authorList>
            <person name="Wang R."/>
            <person name="Zhang L."/>
            <person name="Tang P."/>
            <person name="Li S."/>
            <person name="Liang L."/>
        </authorList>
    </citation>
    <scope>NUCLEOTIDE SEQUENCE</scope>
    <source>
        <strain evidence="2">YMF1.00031</strain>
    </source>
</reference>
<dbReference type="PANTHER" id="PTHR43068">
    <property type="entry name" value="SLR1854 PROTEIN"/>
    <property type="match status" value="1"/>
</dbReference>
<comment type="caution">
    <text evidence="2">The sequence shown here is derived from an EMBL/GenBank/DDBJ whole genome shotgun (WGS) entry which is preliminary data.</text>
</comment>
<feature type="region of interest" description="Disordered" evidence="1">
    <location>
        <begin position="281"/>
        <end position="339"/>
    </location>
</feature>
<dbReference type="EMBL" id="JAQGDS010000005">
    <property type="protein sequence ID" value="KAJ6260537.1"/>
    <property type="molecule type" value="Genomic_DNA"/>
</dbReference>
<feature type="compositionally biased region" description="Polar residues" evidence="1">
    <location>
        <begin position="306"/>
        <end position="326"/>
    </location>
</feature>
<dbReference type="Gene3D" id="3.40.50.880">
    <property type="match status" value="1"/>
</dbReference>
<protein>
    <submittedName>
        <fullName evidence="2">Uncharacterized protein</fullName>
    </submittedName>
</protein>
<evidence type="ECO:0000313" key="3">
    <source>
        <dbReference type="Proteomes" id="UP001221413"/>
    </source>
</evidence>
<evidence type="ECO:0000313" key="2">
    <source>
        <dbReference type="EMBL" id="KAJ6260537.1"/>
    </source>
</evidence>
<dbReference type="PANTHER" id="PTHR43068:SF1">
    <property type="entry name" value="SLR1854 PROTEIN"/>
    <property type="match status" value="1"/>
</dbReference>
<feature type="compositionally biased region" description="Basic and acidic residues" evidence="1">
    <location>
        <begin position="327"/>
        <end position="337"/>
    </location>
</feature>
<gene>
    <name evidence="2" type="ORF">Dda_4763</name>
</gene>
<dbReference type="InterPro" id="IPR032633">
    <property type="entry name" value="ThiJ-like"/>
</dbReference>
<dbReference type="SUPFAM" id="SSF52317">
    <property type="entry name" value="Class I glutamine amidotransferase-like"/>
    <property type="match status" value="1"/>
</dbReference>
<dbReference type="AlphaFoldDB" id="A0AAD6IYB0"/>
<dbReference type="Pfam" id="PF17124">
    <property type="entry name" value="ThiJ_like"/>
    <property type="match status" value="1"/>
</dbReference>
<sequence length="452" mass="50366">MVTTRSVTIYIPAAAGVDSSRLYLETQIPAEGKTHTEYPKPPNMMDLSEKDIKSILPQDESFTPPRILILCPDKALAPYAASEPWFIFKEAGCVIEFATENGDVPKADQRMLERSRFRDLIGATADDVERFFAMAGSDEYLNPRAWSAPDFSLLPYDAVYLTSGFDTRLRQFVESESLHRLLAAYFPLSKRKAFVKRSATISDKLKRRSMAAPEDPILPTVITEKHKDELDQLEGPRKVVAAMGKGVLALSMSMVVDNLTPEERRSVDQECTDRIETFEAQRKKEEEEKDLARRSTSNPIAKLKINSPSLKRSATTGSYFKPTKTNADGKKPAEAPKDCPAAPTLRSVIYDVETTTVPAWLENLGTTVGAIHGFKNMFKTYSKSTQAQVVKSLGNPTLYHAGPPNRKPFVHSARTHHYVSARYPGEGKLTSLHVLEEIAIARREWGKSIAGQ</sequence>
<feature type="compositionally biased region" description="Basic and acidic residues" evidence="1">
    <location>
        <begin position="281"/>
        <end position="293"/>
    </location>
</feature>
<proteinExistence type="predicted"/>
<evidence type="ECO:0000256" key="1">
    <source>
        <dbReference type="SAM" id="MobiDB-lite"/>
    </source>
</evidence>
<accession>A0AAD6IYB0</accession>
<dbReference type="InterPro" id="IPR029062">
    <property type="entry name" value="Class_I_gatase-like"/>
</dbReference>
<keyword evidence="3" id="KW-1185">Reference proteome</keyword>
<name>A0AAD6IYB0_DREDA</name>